<name>A0AAV3QYW1_LITER</name>
<gene>
    <name evidence="1" type="ORF">LIER_23813</name>
</gene>
<dbReference type="EMBL" id="BAABME010006786">
    <property type="protein sequence ID" value="GAA0169294.1"/>
    <property type="molecule type" value="Genomic_DNA"/>
</dbReference>
<protein>
    <submittedName>
        <fullName evidence="1">Uncharacterized protein</fullName>
    </submittedName>
</protein>
<dbReference type="Proteomes" id="UP001454036">
    <property type="component" value="Unassembled WGS sequence"/>
</dbReference>
<proteinExistence type="predicted"/>
<dbReference type="AlphaFoldDB" id="A0AAV3QYW1"/>
<keyword evidence="2" id="KW-1185">Reference proteome</keyword>
<organism evidence="1 2">
    <name type="scientific">Lithospermum erythrorhizon</name>
    <name type="common">Purple gromwell</name>
    <name type="synonym">Lithospermum officinale var. erythrorhizon</name>
    <dbReference type="NCBI Taxonomy" id="34254"/>
    <lineage>
        <taxon>Eukaryota</taxon>
        <taxon>Viridiplantae</taxon>
        <taxon>Streptophyta</taxon>
        <taxon>Embryophyta</taxon>
        <taxon>Tracheophyta</taxon>
        <taxon>Spermatophyta</taxon>
        <taxon>Magnoliopsida</taxon>
        <taxon>eudicotyledons</taxon>
        <taxon>Gunneridae</taxon>
        <taxon>Pentapetalae</taxon>
        <taxon>asterids</taxon>
        <taxon>lamiids</taxon>
        <taxon>Boraginales</taxon>
        <taxon>Boraginaceae</taxon>
        <taxon>Boraginoideae</taxon>
        <taxon>Lithospermeae</taxon>
        <taxon>Lithospermum</taxon>
    </lineage>
</organism>
<reference evidence="1 2" key="1">
    <citation type="submission" date="2024-01" db="EMBL/GenBank/DDBJ databases">
        <title>The complete chloroplast genome sequence of Lithospermum erythrorhizon: insights into the phylogenetic relationship among Boraginaceae species and the maternal lineages of purple gromwells.</title>
        <authorList>
            <person name="Okada T."/>
            <person name="Watanabe K."/>
        </authorList>
    </citation>
    <scope>NUCLEOTIDE SEQUENCE [LARGE SCALE GENOMIC DNA]</scope>
</reference>
<evidence type="ECO:0000313" key="2">
    <source>
        <dbReference type="Proteomes" id="UP001454036"/>
    </source>
</evidence>
<accession>A0AAV3QYW1</accession>
<evidence type="ECO:0000313" key="1">
    <source>
        <dbReference type="EMBL" id="GAA0169294.1"/>
    </source>
</evidence>
<sequence length="70" mass="8069">MTGCMTLLEYFPLFSRVGGTMWKLGEPRARRWANSTTQNTDPRQLISYRNQLDRMTTEHVVQGTHLVGNV</sequence>
<comment type="caution">
    <text evidence="1">The sequence shown here is derived from an EMBL/GenBank/DDBJ whole genome shotgun (WGS) entry which is preliminary data.</text>
</comment>